<dbReference type="Gene3D" id="1.20.120.450">
    <property type="entry name" value="dinb family like domain"/>
    <property type="match status" value="1"/>
</dbReference>
<protein>
    <submittedName>
        <fullName evidence="1">DinB family protein</fullName>
    </submittedName>
</protein>
<comment type="caution">
    <text evidence="1">The sequence shown here is derived from an EMBL/GenBank/DDBJ whole genome shotgun (WGS) entry which is preliminary data.</text>
</comment>
<dbReference type="RefSeq" id="WP_349300942.1">
    <property type="nucleotide sequence ID" value="NZ_JBEDNQ010000012.1"/>
</dbReference>
<gene>
    <name evidence="1" type="ORF">WIS52_25615</name>
</gene>
<dbReference type="SUPFAM" id="SSF109854">
    <property type="entry name" value="DinB/YfiT-like putative metalloenzymes"/>
    <property type="match status" value="1"/>
</dbReference>
<evidence type="ECO:0000313" key="1">
    <source>
        <dbReference type="EMBL" id="MEQ3553868.1"/>
    </source>
</evidence>
<keyword evidence="2" id="KW-1185">Reference proteome</keyword>
<proteinExistence type="predicted"/>
<dbReference type="InterPro" id="IPR034660">
    <property type="entry name" value="DinB/YfiT-like"/>
</dbReference>
<dbReference type="Proteomes" id="UP001494902">
    <property type="component" value="Unassembled WGS sequence"/>
</dbReference>
<dbReference type="InterPro" id="IPR007061">
    <property type="entry name" value="MST-like"/>
</dbReference>
<dbReference type="Pfam" id="PF04978">
    <property type="entry name" value="MST"/>
    <property type="match status" value="1"/>
</dbReference>
<sequence length="187" mass="19821">MTTTTLDAERTDLLTELAAARAALTATVDGLSDGQLGEHPTASALCLGGLIKHVASTEEGWARLLTGDPSAMTADMPEGVAWADIFAGTARELPQFLIDRQNDFTMLPGDTAASVLAHYADVAVRTDELVRTLPDLSVVHPLPEAPWNEPGAVRSARRILIHLVAETVQHAGHADIIRESIDGRTAG</sequence>
<organism evidence="1 2">
    <name type="scientific">Pseudonocardia nematodicida</name>
    <dbReference type="NCBI Taxonomy" id="1206997"/>
    <lineage>
        <taxon>Bacteria</taxon>
        <taxon>Bacillati</taxon>
        <taxon>Actinomycetota</taxon>
        <taxon>Actinomycetes</taxon>
        <taxon>Pseudonocardiales</taxon>
        <taxon>Pseudonocardiaceae</taxon>
        <taxon>Pseudonocardia</taxon>
    </lineage>
</organism>
<evidence type="ECO:0000313" key="2">
    <source>
        <dbReference type="Proteomes" id="UP001494902"/>
    </source>
</evidence>
<dbReference type="EMBL" id="JBEDNQ010000012">
    <property type="protein sequence ID" value="MEQ3553868.1"/>
    <property type="molecule type" value="Genomic_DNA"/>
</dbReference>
<accession>A0ABV1KHF6</accession>
<reference evidence="1 2" key="1">
    <citation type="submission" date="2024-03" db="EMBL/GenBank/DDBJ databases">
        <title>Draft genome sequence of Pseudonocardia nematodicida JCM 31783.</title>
        <authorList>
            <person name="Butdee W."/>
            <person name="Duangmal K."/>
        </authorList>
    </citation>
    <scope>NUCLEOTIDE SEQUENCE [LARGE SCALE GENOMIC DNA]</scope>
    <source>
        <strain evidence="1 2">JCM 31783</strain>
    </source>
</reference>
<name>A0ABV1KHF6_9PSEU</name>